<comment type="caution">
    <text evidence="3">The sequence shown here is derived from an EMBL/GenBank/DDBJ whole genome shotgun (WGS) entry which is preliminary data.</text>
</comment>
<dbReference type="Pfam" id="PF03551">
    <property type="entry name" value="PadR"/>
    <property type="match status" value="1"/>
</dbReference>
<dbReference type="AlphaFoldDB" id="A0A7W7S566"/>
<protein>
    <submittedName>
        <fullName evidence="3">DNA-binding PadR family transcriptional regulator</fullName>
    </submittedName>
</protein>
<keyword evidence="3" id="KW-0238">DNA-binding</keyword>
<dbReference type="GO" id="GO:0003677">
    <property type="term" value="F:DNA binding"/>
    <property type="evidence" value="ECO:0007669"/>
    <property type="project" value="UniProtKB-KW"/>
</dbReference>
<dbReference type="PANTHER" id="PTHR33169:SF14">
    <property type="entry name" value="TRANSCRIPTIONAL REGULATOR RV3488"/>
    <property type="match status" value="1"/>
</dbReference>
<dbReference type="RefSeq" id="WP_312882908.1">
    <property type="nucleotide sequence ID" value="NZ_BAABEK010000024.1"/>
</dbReference>
<proteinExistence type="predicted"/>
<gene>
    <name evidence="3" type="ORF">FHR32_008118</name>
</gene>
<dbReference type="InterPro" id="IPR052509">
    <property type="entry name" value="Metal_resp_DNA-bind_regulator"/>
</dbReference>
<feature type="compositionally biased region" description="Polar residues" evidence="1">
    <location>
        <begin position="1"/>
        <end position="10"/>
    </location>
</feature>
<evidence type="ECO:0000313" key="4">
    <source>
        <dbReference type="Proteomes" id="UP000534286"/>
    </source>
</evidence>
<dbReference type="EMBL" id="JACHJU010000006">
    <property type="protein sequence ID" value="MBB4943717.1"/>
    <property type="molecule type" value="Genomic_DNA"/>
</dbReference>
<dbReference type="InterPro" id="IPR005149">
    <property type="entry name" value="Tscrpt_reg_PadR_N"/>
</dbReference>
<reference evidence="3 4" key="1">
    <citation type="submission" date="2020-08" db="EMBL/GenBank/DDBJ databases">
        <title>Sequencing the genomes of 1000 actinobacteria strains.</title>
        <authorList>
            <person name="Klenk H.-P."/>
        </authorList>
    </citation>
    <scope>NUCLEOTIDE SEQUENCE [LARGE SCALE GENOMIC DNA]</scope>
    <source>
        <strain evidence="3 4">DSM 43023</strain>
    </source>
</reference>
<dbReference type="InterPro" id="IPR036390">
    <property type="entry name" value="WH_DNA-bd_sf"/>
</dbReference>
<dbReference type="Gene3D" id="1.10.10.10">
    <property type="entry name" value="Winged helix-like DNA-binding domain superfamily/Winged helix DNA-binding domain"/>
    <property type="match status" value="1"/>
</dbReference>
<evidence type="ECO:0000256" key="1">
    <source>
        <dbReference type="SAM" id="MobiDB-lite"/>
    </source>
</evidence>
<dbReference type="InterPro" id="IPR036388">
    <property type="entry name" value="WH-like_DNA-bd_sf"/>
</dbReference>
<evidence type="ECO:0000313" key="3">
    <source>
        <dbReference type="EMBL" id="MBB4943717.1"/>
    </source>
</evidence>
<dbReference type="PANTHER" id="PTHR33169">
    <property type="entry name" value="PADR-FAMILY TRANSCRIPTIONAL REGULATOR"/>
    <property type="match status" value="1"/>
</dbReference>
<name>A0A7W7S566_9ACTN</name>
<evidence type="ECO:0000259" key="2">
    <source>
        <dbReference type="Pfam" id="PF03551"/>
    </source>
</evidence>
<dbReference type="Proteomes" id="UP000534286">
    <property type="component" value="Unassembled WGS sequence"/>
</dbReference>
<feature type="domain" description="Transcription regulator PadR N-terminal" evidence="2">
    <location>
        <begin position="31"/>
        <end position="103"/>
    </location>
</feature>
<organism evidence="3 4">
    <name type="scientific">Streptosporangium album</name>
    <dbReference type="NCBI Taxonomy" id="47479"/>
    <lineage>
        <taxon>Bacteria</taxon>
        <taxon>Bacillati</taxon>
        <taxon>Actinomycetota</taxon>
        <taxon>Actinomycetes</taxon>
        <taxon>Streptosporangiales</taxon>
        <taxon>Streptosporangiaceae</taxon>
        <taxon>Streptosporangium</taxon>
    </lineage>
</organism>
<sequence length="133" mass="14393">MKEWSGQTDGTPGAGGTVNAGAPLGQTEILLLSVLKQGPLHGYAIVEALRERGAGTLKMPTGTLYPALRRLEQEGYLAGEWGTVGGRRRRTYRLTSFGRTALAGERPAWREFVGTIGTVPEPRATWWRARADG</sequence>
<keyword evidence="4" id="KW-1185">Reference proteome</keyword>
<feature type="region of interest" description="Disordered" evidence="1">
    <location>
        <begin position="1"/>
        <end position="20"/>
    </location>
</feature>
<accession>A0A7W7S566</accession>
<dbReference type="SUPFAM" id="SSF46785">
    <property type="entry name" value="Winged helix' DNA-binding domain"/>
    <property type="match status" value="1"/>
</dbReference>